<keyword evidence="1" id="KW-0812">Transmembrane</keyword>
<reference evidence="3" key="1">
    <citation type="journal article" date="2019" name="Int. J. Syst. Evol. Microbiol.">
        <title>The Global Catalogue of Microorganisms (GCM) 10K type strain sequencing project: providing services to taxonomists for standard genome sequencing and annotation.</title>
        <authorList>
            <consortium name="The Broad Institute Genomics Platform"/>
            <consortium name="The Broad Institute Genome Sequencing Center for Infectious Disease"/>
            <person name="Wu L."/>
            <person name="Ma J."/>
        </authorList>
    </citation>
    <scope>NUCLEOTIDE SEQUENCE [LARGE SCALE GENOMIC DNA]</scope>
    <source>
        <strain evidence="3">CECT 8979</strain>
    </source>
</reference>
<gene>
    <name evidence="2" type="ORF">ACFOSX_00905</name>
</gene>
<proteinExistence type="predicted"/>
<keyword evidence="1" id="KW-1133">Transmembrane helix</keyword>
<comment type="caution">
    <text evidence="2">The sequence shown here is derived from an EMBL/GenBank/DDBJ whole genome shotgun (WGS) entry which is preliminary data.</text>
</comment>
<evidence type="ECO:0000256" key="1">
    <source>
        <dbReference type="SAM" id="Phobius"/>
    </source>
</evidence>
<sequence>MKNKRSWEIVTCLVWMTFGIVAGIDYYSRESYGIVIVMAIITLVYTVRLIMLIMAIK</sequence>
<name>A0ABV8AFZ6_9FLAO</name>
<evidence type="ECO:0000313" key="2">
    <source>
        <dbReference type="EMBL" id="MFC3875776.1"/>
    </source>
</evidence>
<feature type="transmembrane region" description="Helical" evidence="1">
    <location>
        <begin position="33"/>
        <end position="56"/>
    </location>
</feature>
<organism evidence="2 3">
    <name type="scientific">Winogradskyella maritima</name>
    <dbReference type="NCBI Taxonomy" id="1517766"/>
    <lineage>
        <taxon>Bacteria</taxon>
        <taxon>Pseudomonadati</taxon>
        <taxon>Bacteroidota</taxon>
        <taxon>Flavobacteriia</taxon>
        <taxon>Flavobacteriales</taxon>
        <taxon>Flavobacteriaceae</taxon>
        <taxon>Winogradskyella</taxon>
    </lineage>
</organism>
<feature type="transmembrane region" description="Helical" evidence="1">
    <location>
        <begin position="7"/>
        <end position="27"/>
    </location>
</feature>
<evidence type="ECO:0000313" key="3">
    <source>
        <dbReference type="Proteomes" id="UP001595812"/>
    </source>
</evidence>
<keyword evidence="3" id="KW-1185">Reference proteome</keyword>
<keyword evidence="1" id="KW-0472">Membrane</keyword>
<accession>A0ABV8AFZ6</accession>
<protein>
    <submittedName>
        <fullName evidence="2">Uncharacterized protein</fullName>
    </submittedName>
</protein>
<dbReference type="EMBL" id="JBHSAT010000002">
    <property type="protein sequence ID" value="MFC3875776.1"/>
    <property type="molecule type" value="Genomic_DNA"/>
</dbReference>
<dbReference type="Proteomes" id="UP001595812">
    <property type="component" value="Unassembled WGS sequence"/>
</dbReference>